<feature type="coiled-coil region" evidence="1">
    <location>
        <begin position="271"/>
        <end position="348"/>
    </location>
</feature>
<dbReference type="HOGENOM" id="CLU_255776_0_0_9"/>
<keyword evidence="3" id="KW-1185">Reference proteome</keyword>
<protein>
    <submittedName>
        <fullName evidence="2">Uncharacterized protein</fullName>
    </submittedName>
</protein>
<reference evidence="2 3" key="1">
    <citation type="submission" date="2013-01" db="EMBL/GenBank/DDBJ databases">
        <title>The Genome Sequence of Clostridium colicanis 209318.</title>
        <authorList>
            <consortium name="The Broad Institute Genome Sequencing Platform"/>
            <person name="Earl A."/>
            <person name="Ward D."/>
            <person name="Feldgarden M."/>
            <person name="Gevers D."/>
            <person name="Courvalin P."/>
            <person name="Lambert T."/>
            <person name="Walker B."/>
            <person name="Young S.K."/>
            <person name="Zeng Q."/>
            <person name="Gargeya S."/>
            <person name="Fitzgerald M."/>
            <person name="Haas B."/>
            <person name="Abouelleil A."/>
            <person name="Alvarado L."/>
            <person name="Arachchi H.M."/>
            <person name="Berlin A.M."/>
            <person name="Chapman S.B."/>
            <person name="Dewar J."/>
            <person name="Goldberg J."/>
            <person name="Griggs A."/>
            <person name="Gujja S."/>
            <person name="Hansen M."/>
            <person name="Howarth C."/>
            <person name="Imamovic A."/>
            <person name="Larimer J."/>
            <person name="McCowan C."/>
            <person name="Murphy C."/>
            <person name="Neiman D."/>
            <person name="Pearson M."/>
            <person name="Priest M."/>
            <person name="Roberts A."/>
            <person name="Saif S."/>
            <person name="Shea T."/>
            <person name="Sisk P."/>
            <person name="Sykes S."/>
            <person name="Wortman J."/>
            <person name="Nusbaum C."/>
            <person name="Birren B."/>
        </authorList>
    </citation>
    <scope>NUCLEOTIDE SEQUENCE [LARGE SCALE GENOMIC DNA]</scope>
    <source>
        <strain evidence="2 3">209318</strain>
    </source>
</reference>
<accession>N9XW54</accession>
<feature type="coiled-coil region" evidence="1">
    <location>
        <begin position="169"/>
        <end position="223"/>
    </location>
</feature>
<evidence type="ECO:0000313" key="2">
    <source>
        <dbReference type="EMBL" id="ENY99821.1"/>
    </source>
</evidence>
<keyword evidence="1" id="KW-0175">Coiled coil</keyword>
<comment type="caution">
    <text evidence="2">The sequence shown here is derived from an EMBL/GenBank/DDBJ whole genome shotgun (WGS) entry which is preliminary data.</text>
</comment>
<dbReference type="eggNOG" id="ENOG5031AV2">
    <property type="taxonomic scope" value="Bacteria"/>
</dbReference>
<feature type="coiled-coil region" evidence="1">
    <location>
        <begin position="811"/>
        <end position="838"/>
    </location>
</feature>
<evidence type="ECO:0000313" key="3">
    <source>
        <dbReference type="Proteomes" id="UP000013097"/>
    </source>
</evidence>
<gene>
    <name evidence="2" type="ORF">HMPREF1092_02957</name>
</gene>
<dbReference type="RefSeq" id="WP_002599398.1">
    <property type="nucleotide sequence ID" value="NZ_KB850958.1"/>
</dbReference>
<dbReference type="PATRIC" id="fig|999411.4.peg.2873"/>
<dbReference type="EMBL" id="AGYT01000019">
    <property type="protein sequence ID" value="ENY99821.1"/>
    <property type="molecule type" value="Genomic_DNA"/>
</dbReference>
<sequence length="1378" mass="166182">MKNNKSEYITYEEVKRKYEFTEYELRECNKRKSKNRNVYLKSDVEKLFKEEQKKLKRVDDLINSGDWIQFSKIKDKKIQGKIVRAFIKNNRLKEENQVIVMLKGKKRFIRKDFIAEINSSEFLKSQIYGMIENEKYILASEIKDKYGLSKRELEKCFKEKRGRENIYLRNDVEKIFNDKEKKIKEFENLKNSEEWLQFSKIENKKLKNKVARALKRDKKLKEENQLIIEGIDGKRAFVKKIFVNEVSKAEFWELQKYKKIKNTEQGIYISIKDVEKKYELTRDDVKECYKEKCGNLNFYLESDVKKKFEEKQKKIEEAKKIRNNVEWIEFTEIENEKIKNKINNIFQRNFKIKNENQVKVKCVEGEKRFIRKKFVNEINNIMLKESEIIILENKKYITKTEIKKIYGLTEYQLKNCNRKKIKNRNFYFEDEVKKIFDEKENKIKEVKNLVDSGEWIQMSMIEDSKIQGRIIRILKKNENLKKENQLIIECGEGKRRMIRRSFLNEINKENFFEEMCYGKLDDSIKKEYILSSEIKREYGLKKHQYRNCEKKRIENTYFYLKKDIKRIVKEKYTSDSKVKNREEWILLSELDKKIAQKIKRIFTRHKEKEEKYKAKIIEDNKIRTVVKKSFIENLKNIKSENHFEGFNKLKSFDLNELGNILKKIKFTKKKFNNAVYEIKEIEKYVDIKEGIFKEKVNRTELEELMNRNRMYSLDKMGYILKLAKKSMETLLKNQSDSNYIVIEDLIFFSEKEMEKFLLFIINKRNYDAVRRIDDISILLEKRMEFFKNDRHELKEYIHKYLKLKINKNMKRGEVNRNIDALESLYLNMEKKLELYTDEELIYFLKEKVSDKKIKKGYLGYIAAFINNYRKIKETIYKKEISERLINTNKKKKDEIYSKEVWQKYYLRLTDVKCHIEIAKKNYRYAQIWLYCLENLFLPIRRSDILRITMNIFPESVGIERMEDINEFLSEEKVDIILEQIEMVLNNFQASKNKENIMFLVPSSIKKIFVIAYIICELQRRTLGREKIFSKFNGDIGYKKELFGDEELYDFQNLKCTKSIITYGYSYGINKGKNNYSILSLQRGHKKQDGKLSNTVAEYYLTKEDEILEFVENLMEREAFGFIYYRIMMLILKNREVDLKKITQDIKIIKENVAVFNLENFTEKLFEKEASLKAKKDEIYAMAGAIETKYRNFDEFTVEVIRELYMDNFNILFGDIEIDEKFIDKKIDRIKKIIDTKICNKENFYSSFNDIFKNTHIIKEGIFCLYEKGKERNKYCIYNSNGIGVANCSMCESSMLTLVNLSEISRNLKKIVENMNGNNISEILIKKYNHMIRVYLYILVEAYSFLGVNKTSYFNYLTDFENIKNNLIKLRKEGLLKNE</sequence>
<dbReference type="Proteomes" id="UP000013097">
    <property type="component" value="Unassembled WGS sequence"/>
</dbReference>
<name>N9XW54_9CLOT</name>
<evidence type="ECO:0000256" key="1">
    <source>
        <dbReference type="SAM" id="Coils"/>
    </source>
</evidence>
<proteinExistence type="predicted"/>
<organism evidence="2 3">
    <name type="scientific">Clostridium thermobutyricum</name>
    <dbReference type="NCBI Taxonomy" id="29372"/>
    <lineage>
        <taxon>Bacteria</taxon>
        <taxon>Bacillati</taxon>
        <taxon>Bacillota</taxon>
        <taxon>Clostridia</taxon>
        <taxon>Eubacteriales</taxon>
        <taxon>Clostridiaceae</taxon>
        <taxon>Clostridium</taxon>
    </lineage>
</organism>